<dbReference type="AlphaFoldDB" id="A0A4Z2IA99"/>
<evidence type="ECO:0000313" key="1">
    <source>
        <dbReference type="EMBL" id="TNN74325.1"/>
    </source>
</evidence>
<comment type="caution">
    <text evidence="1">The sequence shown here is derived from an EMBL/GenBank/DDBJ whole genome shotgun (WGS) entry which is preliminary data.</text>
</comment>
<organism evidence="1 2">
    <name type="scientific">Liparis tanakae</name>
    <name type="common">Tanaka's snailfish</name>
    <dbReference type="NCBI Taxonomy" id="230148"/>
    <lineage>
        <taxon>Eukaryota</taxon>
        <taxon>Metazoa</taxon>
        <taxon>Chordata</taxon>
        <taxon>Craniata</taxon>
        <taxon>Vertebrata</taxon>
        <taxon>Euteleostomi</taxon>
        <taxon>Actinopterygii</taxon>
        <taxon>Neopterygii</taxon>
        <taxon>Teleostei</taxon>
        <taxon>Neoteleostei</taxon>
        <taxon>Acanthomorphata</taxon>
        <taxon>Eupercaria</taxon>
        <taxon>Perciformes</taxon>
        <taxon>Cottioidei</taxon>
        <taxon>Cottales</taxon>
        <taxon>Liparidae</taxon>
        <taxon>Liparis</taxon>
    </lineage>
</organism>
<dbReference type="EMBL" id="SRLO01000115">
    <property type="protein sequence ID" value="TNN74325.1"/>
    <property type="molecule type" value="Genomic_DNA"/>
</dbReference>
<proteinExistence type="predicted"/>
<sequence>MEELSWLTAGKRATEAPLLSLLDLLNLGTRSQTLEERERSARGEGGIRAPLCHCICPERGYSLRQGLRRMTLVSHKVMGDTRLVSDDGCEGLSHQHLEANATIEGRETANEQDKSKSIVGIFKTKSCVL</sequence>
<reference evidence="1 2" key="1">
    <citation type="submission" date="2019-03" db="EMBL/GenBank/DDBJ databases">
        <title>First draft genome of Liparis tanakae, snailfish: a comprehensive survey of snailfish specific genes.</title>
        <authorList>
            <person name="Kim W."/>
            <person name="Song I."/>
            <person name="Jeong J.-H."/>
            <person name="Kim D."/>
            <person name="Kim S."/>
            <person name="Ryu S."/>
            <person name="Song J.Y."/>
            <person name="Lee S.K."/>
        </authorList>
    </citation>
    <scope>NUCLEOTIDE SEQUENCE [LARGE SCALE GENOMIC DNA]</scope>
    <source>
        <tissue evidence="1">Muscle</tissue>
    </source>
</reference>
<evidence type="ECO:0000313" key="2">
    <source>
        <dbReference type="Proteomes" id="UP000314294"/>
    </source>
</evidence>
<keyword evidence="2" id="KW-1185">Reference proteome</keyword>
<gene>
    <name evidence="1" type="ORF">EYF80_015408</name>
</gene>
<accession>A0A4Z2IA99</accession>
<name>A0A4Z2IA99_9TELE</name>
<dbReference type="Proteomes" id="UP000314294">
    <property type="component" value="Unassembled WGS sequence"/>
</dbReference>
<protein>
    <submittedName>
        <fullName evidence="1">Uncharacterized protein</fullName>
    </submittedName>
</protein>